<keyword evidence="3" id="KW-0732">Signal</keyword>
<dbReference type="Pfam" id="PF25106">
    <property type="entry name" value="VWA_4"/>
    <property type="match status" value="1"/>
</dbReference>
<dbReference type="GO" id="GO:0004674">
    <property type="term" value="F:protein serine/threonine kinase activity"/>
    <property type="evidence" value="ECO:0007669"/>
    <property type="project" value="TreeGrafter"/>
</dbReference>
<keyword evidence="5" id="KW-0472">Membrane</keyword>
<keyword evidence="2" id="KW-0964">Secreted</keyword>
<feature type="region of interest" description="Disordered" evidence="4">
    <location>
        <begin position="28"/>
        <end position="96"/>
    </location>
</feature>
<dbReference type="AlphaFoldDB" id="A0A1B2DKG9"/>
<dbReference type="InterPro" id="IPR052969">
    <property type="entry name" value="Thr-specific_kinase-like"/>
</dbReference>
<comment type="subcellular location">
    <subcellularLocation>
        <location evidence="1">Secreted</location>
    </subcellularLocation>
</comment>
<dbReference type="InterPro" id="IPR036465">
    <property type="entry name" value="vWFA_dom_sf"/>
</dbReference>
<dbReference type="PANTHER" id="PTHR47763:SF1">
    <property type="entry name" value="DUF659 DOMAIN-CONTAINING PROTEIN"/>
    <property type="match status" value="1"/>
</dbReference>
<evidence type="ECO:0000256" key="2">
    <source>
        <dbReference type="ARBA" id="ARBA00022525"/>
    </source>
</evidence>
<sequence>MQNTNKLILFRTMVIIIVLMLAAACSGSMNNGSDRSNSTKPGDTTGDNTTGDTVTKSAEDSGGDQAPSKGEATEPAPESERRESGDRRYTSQQAEVKAGQLTAGEWDDLAAWQRFGNLLNSKEGDDNARYWSFHAFNRLEVVVTSGGRAVSDAVVKLSDNQREQVWEARTNTDGKAYLFAGLFNKGQNDKQSHYKVEVQAGQYHKSIDQISLPEQGTLKVDLGGEAELANSVDIMFVVDTTGSMEDELRYLEAELKDVIGRVGEQHGQQLDIRLSANFYKDKFDDYTVKPFPFTTDVDQVVRKLAAEKADGGGDYPEAVDAALRDAIHGHDWSDQARARLLFLVLDAPPHYNTEVVNEIQELIQTAAAEGIRMIPVASSGIDVQTEYLLRFMAVATGGTYLFLTDDSGIGGGHLEPAAGEYEVKPLNDLLVEMINRYVQP</sequence>
<feature type="compositionally biased region" description="Low complexity" evidence="4">
    <location>
        <begin position="42"/>
        <end position="55"/>
    </location>
</feature>
<reference evidence="7" key="1">
    <citation type="submission" date="2016-08" db="EMBL/GenBank/DDBJ databases">
        <title>Complete Genome Seqeunce of Paenibacillus sp. BIHB 4019 from tea rhizoplane.</title>
        <authorList>
            <person name="Thakur R."/>
            <person name="Swarnkar M.K."/>
            <person name="Gulati A."/>
        </authorList>
    </citation>
    <scope>NUCLEOTIDE SEQUENCE [LARGE SCALE GENOMIC DNA]</scope>
    <source>
        <strain evidence="7">BIHB4019</strain>
    </source>
</reference>
<dbReference type="SMART" id="SM00327">
    <property type="entry name" value="VWA"/>
    <property type="match status" value="1"/>
</dbReference>
<feature type="transmembrane region" description="Helical" evidence="5">
    <location>
        <begin position="7"/>
        <end position="29"/>
    </location>
</feature>
<feature type="compositionally biased region" description="Basic and acidic residues" evidence="4">
    <location>
        <begin position="78"/>
        <end position="89"/>
    </location>
</feature>
<keyword evidence="5" id="KW-1133">Transmembrane helix</keyword>
<dbReference type="PROSITE" id="PS51257">
    <property type="entry name" value="PROKAR_LIPOPROTEIN"/>
    <property type="match status" value="1"/>
</dbReference>
<evidence type="ECO:0000256" key="4">
    <source>
        <dbReference type="SAM" id="MobiDB-lite"/>
    </source>
</evidence>
<evidence type="ECO:0000256" key="1">
    <source>
        <dbReference type="ARBA" id="ARBA00004613"/>
    </source>
</evidence>
<keyword evidence="5" id="KW-0812">Transmembrane</keyword>
<name>A0A1B2DKG9_9BACL</name>
<protein>
    <recommendedName>
        <fullName evidence="6">VWFA domain-containing protein</fullName>
    </recommendedName>
</protein>
<proteinExistence type="predicted"/>
<accession>A0A1B2DKG9</accession>
<organism evidence="7">
    <name type="scientific">Paenibacillus sp. BIHB 4019</name>
    <dbReference type="NCBI Taxonomy" id="1870819"/>
    <lineage>
        <taxon>Bacteria</taxon>
        <taxon>Bacillati</taxon>
        <taxon>Bacillota</taxon>
        <taxon>Bacilli</taxon>
        <taxon>Bacillales</taxon>
        <taxon>Paenibacillaceae</taxon>
        <taxon>Paenibacillus</taxon>
    </lineage>
</organism>
<dbReference type="GO" id="GO:0005737">
    <property type="term" value="C:cytoplasm"/>
    <property type="evidence" value="ECO:0007669"/>
    <property type="project" value="TreeGrafter"/>
</dbReference>
<dbReference type="CDD" id="cd00198">
    <property type="entry name" value="vWFA"/>
    <property type="match status" value="1"/>
</dbReference>
<evidence type="ECO:0000259" key="6">
    <source>
        <dbReference type="PROSITE" id="PS50234"/>
    </source>
</evidence>
<dbReference type="PANTHER" id="PTHR47763">
    <property type="entry name" value="ALPHA-PROTEIN KINASE VWKA"/>
    <property type="match status" value="1"/>
</dbReference>
<feature type="domain" description="VWFA" evidence="6">
    <location>
        <begin position="233"/>
        <end position="434"/>
    </location>
</feature>
<dbReference type="SUPFAM" id="SSF53300">
    <property type="entry name" value="vWA-like"/>
    <property type="match status" value="1"/>
</dbReference>
<dbReference type="Gene3D" id="3.40.50.410">
    <property type="entry name" value="von Willebrand factor, type A domain"/>
    <property type="match status" value="1"/>
</dbReference>
<dbReference type="InterPro" id="IPR002035">
    <property type="entry name" value="VWF_A"/>
</dbReference>
<evidence type="ECO:0000256" key="5">
    <source>
        <dbReference type="SAM" id="Phobius"/>
    </source>
</evidence>
<evidence type="ECO:0000256" key="3">
    <source>
        <dbReference type="ARBA" id="ARBA00022729"/>
    </source>
</evidence>
<dbReference type="InterPro" id="IPR056861">
    <property type="entry name" value="HMCN1-like_VWA"/>
</dbReference>
<dbReference type="PROSITE" id="PS50234">
    <property type="entry name" value="VWFA"/>
    <property type="match status" value="1"/>
</dbReference>
<gene>
    <name evidence="7" type="ORF">BBD42_18145</name>
</gene>
<dbReference type="EMBL" id="CP016808">
    <property type="protein sequence ID" value="ANY68181.1"/>
    <property type="molecule type" value="Genomic_DNA"/>
</dbReference>
<evidence type="ECO:0000313" key="7">
    <source>
        <dbReference type="EMBL" id="ANY68181.1"/>
    </source>
</evidence>
<dbReference type="RefSeq" id="WP_099519335.1">
    <property type="nucleotide sequence ID" value="NZ_CP016808.1"/>
</dbReference>
<feature type="compositionally biased region" description="Polar residues" evidence="4">
    <location>
        <begin position="28"/>
        <end position="41"/>
    </location>
</feature>